<sequence length="58" mass="6705">MLNASAVLFWLFYSHALDRRYIINHPAEGKLHRTAQKSTPIIQHSFIKPLSGTLVFMH</sequence>
<reference evidence="1" key="1">
    <citation type="submission" date="2021-01" db="EMBL/GenBank/DDBJ databases">
        <authorList>
            <person name="Merabishvili M."/>
            <person name="Lood C."/>
            <person name="Wagemans J."/>
        </authorList>
    </citation>
    <scope>NUCLEOTIDE SEQUENCE</scope>
</reference>
<dbReference type="EMBL" id="MW448170">
    <property type="protein sequence ID" value="QQO91626.1"/>
    <property type="molecule type" value="Genomic_DNA"/>
</dbReference>
<evidence type="ECO:0000313" key="1">
    <source>
        <dbReference type="EMBL" id="QQO91626.1"/>
    </source>
</evidence>
<name>A0A7T8ER51_9CAUD</name>
<proteinExistence type="predicted"/>
<protein>
    <submittedName>
        <fullName evidence="1">Uncharacterized protein</fullName>
    </submittedName>
</protein>
<dbReference type="Proteomes" id="UP000596017">
    <property type="component" value="Segment"/>
</dbReference>
<gene>
    <name evidence="1" type="ORF">vBKpnMM1_gp227c</name>
</gene>
<accession>A0A7T8ER51</accession>
<organism evidence="1">
    <name type="scientific">Klebsiella phage vB_KpnM_M1</name>
    <dbReference type="NCBI Taxonomy" id="2798806"/>
    <lineage>
        <taxon>Viruses</taxon>
        <taxon>Duplodnaviria</taxon>
        <taxon>Heunggongvirae</taxon>
        <taxon>Uroviricota</taxon>
        <taxon>Caudoviricetes</taxon>
        <taxon>Pantevenvirales</taxon>
        <taxon>Straboviridae</taxon>
        <taxon>Slopekvirus</taxon>
        <taxon>Klebsiella virus PMBT1</taxon>
    </lineage>
</organism>